<reference evidence="11" key="1">
    <citation type="submission" date="2016-10" db="EMBL/GenBank/DDBJ databases">
        <authorList>
            <person name="Varghese N."/>
            <person name="Submissions S."/>
        </authorList>
    </citation>
    <scope>NUCLEOTIDE SEQUENCE [LARGE SCALE GENOMIC DNA]</scope>
    <source>
        <strain evidence="11">CGMCC 1.8975</strain>
    </source>
</reference>
<accession>A0A1H3MXL3</accession>
<organism evidence="10 11">
    <name type="scientific">Hymenobacter psychrophilus</name>
    <dbReference type="NCBI Taxonomy" id="651662"/>
    <lineage>
        <taxon>Bacteria</taxon>
        <taxon>Pseudomonadati</taxon>
        <taxon>Bacteroidota</taxon>
        <taxon>Cytophagia</taxon>
        <taxon>Cytophagales</taxon>
        <taxon>Hymenobacteraceae</taxon>
        <taxon>Hymenobacter</taxon>
    </lineage>
</organism>
<dbReference type="PROSITE" id="PS50042">
    <property type="entry name" value="CNMP_BINDING_3"/>
    <property type="match status" value="1"/>
</dbReference>
<dbReference type="Proteomes" id="UP000199249">
    <property type="component" value="Unassembled WGS sequence"/>
</dbReference>
<dbReference type="EMBL" id="FNOV01000014">
    <property type="protein sequence ID" value="SDY81401.1"/>
    <property type="molecule type" value="Genomic_DNA"/>
</dbReference>
<evidence type="ECO:0000256" key="4">
    <source>
        <dbReference type="ARBA" id="ARBA00023125"/>
    </source>
</evidence>
<dbReference type="SMART" id="SM00448">
    <property type="entry name" value="REC"/>
    <property type="match status" value="1"/>
</dbReference>
<evidence type="ECO:0000256" key="6">
    <source>
        <dbReference type="PROSITE-ProRule" id="PRU00169"/>
    </source>
</evidence>
<dbReference type="PANTHER" id="PTHR48111:SF4">
    <property type="entry name" value="DNA-BINDING DUAL TRANSCRIPTIONAL REGULATOR OMPR"/>
    <property type="match status" value="1"/>
</dbReference>
<evidence type="ECO:0000259" key="8">
    <source>
        <dbReference type="PROSITE" id="PS50110"/>
    </source>
</evidence>
<dbReference type="Gene3D" id="1.10.10.10">
    <property type="entry name" value="Winged helix-like DNA-binding domain superfamily/Winged helix DNA-binding domain"/>
    <property type="match status" value="1"/>
</dbReference>
<sequence length="350" mass="38641">MPPTILLIDDHAPIRENTAELLQLAGYAVLTAENGQLGVALALETRPDLVVCDIMMPVLDGYGVLQIFNQHPQLSGVPFIFLTAKTERADLRRGMELGADDYLTKPFNKAELLSAIGSRLARFQHLRPDYDLQAGGWAEFLADARVVGQLDELTAQQKVHALRKKQDIFHAGDEALRAYLVRSGRVKTVHSTAAGKELITEFYGPGEFFGYLPLLDGTPHSDTAVTVEETELVYLPKADFLALLLAHPEVSQQFIRLLAGRVRTRELQLLGMAFDSLRRRVATALLLLHARADATPAAGITISREDLAALVGTPPESLSRTLNEFRQEGLVELTPGNVRLLHPDKFRRVT</sequence>
<protein>
    <submittedName>
        <fullName evidence="10">cAMP-binding domain of CRP or a regulatory subunit of cAMP-dependent protein kinases</fullName>
    </submittedName>
</protein>
<proteinExistence type="predicted"/>
<keyword evidence="10" id="KW-0808">Transferase</keyword>
<dbReference type="PANTHER" id="PTHR48111">
    <property type="entry name" value="REGULATOR OF RPOS"/>
    <property type="match status" value="1"/>
</dbReference>
<evidence type="ECO:0000259" key="9">
    <source>
        <dbReference type="PROSITE" id="PS51063"/>
    </source>
</evidence>
<evidence type="ECO:0000256" key="3">
    <source>
        <dbReference type="ARBA" id="ARBA00023015"/>
    </source>
</evidence>
<dbReference type="InterPro" id="IPR014710">
    <property type="entry name" value="RmlC-like_jellyroll"/>
</dbReference>
<dbReference type="GO" id="GO:0000976">
    <property type="term" value="F:transcription cis-regulatory region binding"/>
    <property type="evidence" value="ECO:0007669"/>
    <property type="project" value="TreeGrafter"/>
</dbReference>
<dbReference type="Pfam" id="PF00027">
    <property type="entry name" value="cNMP_binding"/>
    <property type="match status" value="1"/>
</dbReference>
<evidence type="ECO:0000256" key="2">
    <source>
        <dbReference type="ARBA" id="ARBA00023012"/>
    </source>
</evidence>
<dbReference type="SUPFAM" id="SSF46785">
    <property type="entry name" value="Winged helix' DNA-binding domain"/>
    <property type="match status" value="1"/>
</dbReference>
<evidence type="ECO:0000256" key="5">
    <source>
        <dbReference type="ARBA" id="ARBA00023163"/>
    </source>
</evidence>
<dbReference type="PROSITE" id="PS51063">
    <property type="entry name" value="HTH_CRP_2"/>
    <property type="match status" value="1"/>
</dbReference>
<dbReference type="PRINTS" id="PR00034">
    <property type="entry name" value="HTHCRP"/>
</dbReference>
<dbReference type="GO" id="GO:0016301">
    <property type="term" value="F:kinase activity"/>
    <property type="evidence" value="ECO:0007669"/>
    <property type="project" value="UniProtKB-KW"/>
</dbReference>
<keyword evidence="10" id="KW-0418">Kinase</keyword>
<dbReference type="InterPro" id="IPR039420">
    <property type="entry name" value="WalR-like"/>
</dbReference>
<dbReference type="CDD" id="cd17574">
    <property type="entry name" value="REC_OmpR"/>
    <property type="match status" value="1"/>
</dbReference>
<keyword evidence="11" id="KW-1185">Reference proteome</keyword>
<dbReference type="InterPro" id="IPR036388">
    <property type="entry name" value="WH-like_DNA-bd_sf"/>
</dbReference>
<evidence type="ECO:0000313" key="10">
    <source>
        <dbReference type="EMBL" id="SDY81401.1"/>
    </source>
</evidence>
<keyword evidence="5" id="KW-0804">Transcription</keyword>
<dbReference type="InterPro" id="IPR011006">
    <property type="entry name" value="CheY-like_superfamily"/>
</dbReference>
<dbReference type="InterPro" id="IPR018490">
    <property type="entry name" value="cNMP-bd_dom_sf"/>
</dbReference>
<feature type="domain" description="Cyclic nucleotide-binding" evidence="7">
    <location>
        <begin position="168"/>
        <end position="261"/>
    </location>
</feature>
<feature type="domain" description="Response regulatory" evidence="8">
    <location>
        <begin position="4"/>
        <end position="120"/>
    </location>
</feature>
<feature type="domain" description="HTH crp-type" evidence="9">
    <location>
        <begin position="275"/>
        <end position="344"/>
    </location>
</feature>
<name>A0A1H3MXL3_9BACT</name>
<dbReference type="InterPro" id="IPR001789">
    <property type="entry name" value="Sig_transdc_resp-reg_receiver"/>
</dbReference>
<dbReference type="InterPro" id="IPR012318">
    <property type="entry name" value="HTH_CRP"/>
</dbReference>
<dbReference type="Pfam" id="PF13545">
    <property type="entry name" value="HTH_Crp_2"/>
    <property type="match status" value="1"/>
</dbReference>
<keyword evidence="4" id="KW-0238">DNA-binding</keyword>
<dbReference type="SUPFAM" id="SSF52172">
    <property type="entry name" value="CheY-like"/>
    <property type="match status" value="1"/>
</dbReference>
<dbReference type="RefSeq" id="WP_092743087.1">
    <property type="nucleotide sequence ID" value="NZ_FNOV01000014.1"/>
</dbReference>
<dbReference type="GO" id="GO:0005829">
    <property type="term" value="C:cytosol"/>
    <property type="evidence" value="ECO:0007669"/>
    <property type="project" value="TreeGrafter"/>
</dbReference>
<dbReference type="SMART" id="SM00100">
    <property type="entry name" value="cNMP"/>
    <property type="match status" value="1"/>
</dbReference>
<dbReference type="InterPro" id="IPR036390">
    <property type="entry name" value="WH_DNA-bd_sf"/>
</dbReference>
<dbReference type="SMART" id="SM00419">
    <property type="entry name" value="HTH_CRP"/>
    <property type="match status" value="1"/>
</dbReference>
<evidence type="ECO:0000256" key="1">
    <source>
        <dbReference type="ARBA" id="ARBA00022553"/>
    </source>
</evidence>
<dbReference type="Gene3D" id="2.60.120.10">
    <property type="entry name" value="Jelly Rolls"/>
    <property type="match status" value="1"/>
</dbReference>
<keyword evidence="3" id="KW-0805">Transcription regulation</keyword>
<gene>
    <name evidence="10" type="ORF">SAMN04488069_11451</name>
</gene>
<dbReference type="STRING" id="651662.SAMN04488069_11451"/>
<dbReference type="Pfam" id="PF00072">
    <property type="entry name" value="Response_reg"/>
    <property type="match status" value="1"/>
</dbReference>
<evidence type="ECO:0000313" key="11">
    <source>
        <dbReference type="Proteomes" id="UP000199249"/>
    </source>
</evidence>
<evidence type="ECO:0000259" key="7">
    <source>
        <dbReference type="PROSITE" id="PS50042"/>
    </source>
</evidence>
<dbReference type="InterPro" id="IPR000595">
    <property type="entry name" value="cNMP-bd_dom"/>
</dbReference>
<dbReference type="AlphaFoldDB" id="A0A1H3MXL3"/>
<dbReference type="OrthoDB" id="9127033at2"/>
<feature type="modified residue" description="4-aspartylphosphate" evidence="6">
    <location>
        <position position="53"/>
    </location>
</feature>
<keyword evidence="2" id="KW-0902">Two-component regulatory system</keyword>
<dbReference type="GO" id="GO:0006355">
    <property type="term" value="P:regulation of DNA-templated transcription"/>
    <property type="evidence" value="ECO:0007669"/>
    <property type="project" value="InterPro"/>
</dbReference>
<dbReference type="CDD" id="cd00038">
    <property type="entry name" value="CAP_ED"/>
    <property type="match status" value="1"/>
</dbReference>
<dbReference type="GO" id="GO:0032993">
    <property type="term" value="C:protein-DNA complex"/>
    <property type="evidence" value="ECO:0007669"/>
    <property type="project" value="TreeGrafter"/>
</dbReference>
<dbReference type="Gene3D" id="3.40.50.2300">
    <property type="match status" value="1"/>
</dbReference>
<dbReference type="SUPFAM" id="SSF51206">
    <property type="entry name" value="cAMP-binding domain-like"/>
    <property type="match status" value="1"/>
</dbReference>
<keyword evidence="1 6" id="KW-0597">Phosphoprotein</keyword>
<dbReference type="PROSITE" id="PS50110">
    <property type="entry name" value="RESPONSE_REGULATORY"/>
    <property type="match status" value="1"/>
</dbReference>
<dbReference type="GO" id="GO:0000156">
    <property type="term" value="F:phosphorelay response regulator activity"/>
    <property type="evidence" value="ECO:0007669"/>
    <property type="project" value="TreeGrafter"/>
</dbReference>